<dbReference type="eggNOG" id="COG1692">
    <property type="taxonomic scope" value="Bacteria"/>
</dbReference>
<dbReference type="SUPFAM" id="SSF56300">
    <property type="entry name" value="Metallo-dependent phosphatases"/>
    <property type="match status" value="1"/>
</dbReference>
<dbReference type="OrthoDB" id="9801109at2"/>
<feature type="binding site" evidence="2">
    <location>
        <position position="180"/>
    </location>
    <ligand>
        <name>Fe cation</name>
        <dbReference type="ChEBI" id="CHEBI:24875"/>
        <label>1</label>
    </ligand>
</feature>
<dbReference type="InParanoid" id="E6W392"/>
<evidence type="ECO:0000256" key="2">
    <source>
        <dbReference type="PIRSR" id="PIRSR004789-51"/>
    </source>
</evidence>
<dbReference type="NCBIfam" id="TIGR00282">
    <property type="entry name" value="TIGR00282 family metallophosphoesterase"/>
    <property type="match status" value="1"/>
</dbReference>
<evidence type="ECO:0000256" key="1">
    <source>
        <dbReference type="PIRSR" id="PIRSR004789-50"/>
    </source>
</evidence>
<feature type="binding site" evidence="2">
    <location>
        <position position="153"/>
    </location>
    <ligand>
        <name>Fe cation</name>
        <dbReference type="ChEBI" id="CHEBI:24875"/>
        <label>2</label>
    </ligand>
</feature>
<keyword evidence="2" id="KW-0479">Metal-binding</keyword>
<dbReference type="Pfam" id="PF13277">
    <property type="entry name" value="YmdB"/>
    <property type="match status" value="1"/>
</dbReference>
<dbReference type="GO" id="GO:0004113">
    <property type="term" value="F:2',3'-cyclic-nucleotide 3'-phosphodiesterase activity"/>
    <property type="evidence" value="ECO:0007669"/>
    <property type="project" value="TreeGrafter"/>
</dbReference>
<organism evidence="3 4">
    <name type="scientific">Desulfurispirillum indicum (strain ATCC BAA-1389 / DSM 22839 / S5)</name>
    <dbReference type="NCBI Taxonomy" id="653733"/>
    <lineage>
        <taxon>Bacteria</taxon>
        <taxon>Pseudomonadati</taxon>
        <taxon>Chrysiogenota</taxon>
        <taxon>Chrysiogenia</taxon>
        <taxon>Chrysiogenales</taxon>
        <taxon>Chrysiogenaceae</taxon>
        <taxon>Desulfurispirillum</taxon>
    </lineage>
</organism>
<dbReference type="InterPro" id="IPR005235">
    <property type="entry name" value="YmdB-like"/>
</dbReference>
<dbReference type="CDD" id="cd07382">
    <property type="entry name" value="MPP_DR1281"/>
    <property type="match status" value="1"/>
</dbReference>
<feature type="binding site" evidence="2">
    <location>
        <position position="67"/>
    </location>
    <ligand>
        <name>Fe cation</name>
        <dbReference type="ChEBI" id="CHEBI:24875"/>
        <label>2</label>
    </ligand>
</feature>
<evidence type="ECO:0000313" key="3">
    <source>
        <dbReference type="EMBL" id="ADU66846.1"/>
    </source>
</evidence>
<dbReference type="PIRSF" id="PIRSF004789">
    <property type="entry name" value="DR1281"/>
    <property type="match status" value="1"/>
</dbReference>
<dbReference type="HOGENOM" id="CLU_068238_0_0_0"/>
<gene>
    <name evidence="3" type="ordered locus">Selin_2126</name>
</gene>
<feature type="binding site" evidence="2">
    <location>
        <position position="39"/>
    </location>
    <ligand>
        <name>Fe cation</name>
        <dbReference type="ChEBI" id="CHEBI:24875"/>
        <label>1</label>
    </ligand>
</feature>
<dbReference type="AlphaFoldDB" id="E6W392"/>
<feature type="binding site" evidence="2">
    <location>
        <position position="178"/>
    </location>
    <ligand>
        <name>Fe cation</name>
        <dbReference type="ChEBI" id="CHEBI:24875"/>
        <label>2</label>
    </ligand>
</feature>
<sequence length="264" mass="28997">MKILFLGDIIGKGGRKAVSRYLPGLQQHFQPDFTIANGENSAGGFGLTRSVYSEMKFHHIDIITSGNHIWDKKEVMGMFQDFHDILRPANYPPGVPGSGCGIFTSEQSTQTIAVLNLIGRTFMGGSYDCPFRTADALLESLPSEIKTIFVDFHAEATSEKLAMLHYLAGRVSAIVGTHTHIQTADERIFKGTAYLTDAGMCGSFHSIIGMSEASIMPRFLQGMPTKLEVQTSDTALMGVFIETDEQGKAIHIERIASIEQRHQP</sequence>
<accession>E6W392</accession>
<evidence type="ECO:0000313" key="4">
    <source>
        <dbReference type="Proteomes" id="UP000002572"/>
    </source>
</evidence>
<dbReference type="GO" id="GO:0046872">
    <property type="term" value="F:metal ion binding"/>
    <property type="evidence" value="ECO:0007669"/>
    <property type="project" value="UniProtKB-KW"/>
</dbReference>
<feature type="binding site" evidence="2">
    <location>
        <position position="40"/>
    </location>
    <ligand>
        <name>Fe cation</name>
        <dbReference type="ChEBI" id="CHEBI:24875"/>
        <label>1</label>
    </ligand>
</feature>
<name>E6W392_DESIS</name>
<proteinExistence type="predicted"/>
<dbReference type="PANTHER" id="PTHR36303:SF1">
    <property type="entry name" value="2',3'-CYCLIC-NUCLEOTIDE 2'-PHOSPHODIESTERASE"/>
    <property type="match status" value="1"/>
</dbReference>
<dbReference type="PANTHER" id="PTHR36303">
    <property type="entry name" value="2',3'-CYCLIC-NUCLEOTIDE 2'-PHOSPHODIESTERASE"/>
    <property type="match status" value="1"/>
</dbReference>
<reference evidence="3 4" key="1">
    <citation type="submission" date="2010-12" db="EMBL/GenBank/DDBJ databases">
        <title>Complete sequence of Desulfurispirillum indicum S5.</title>
        <authorList>
            <consortium name="US DOE Joint Genome Institute"/>
            <person name="Lucas S."/>
            <person name="Copeland A."/>
            <person name="Lapidus A."/>
            <person name="Cheng J.-F."/>
            <person name="Goodwin L."/>
            <person name="Pitluck S."/>
            <person name="Chertkov O."/>
            <person name="Held B."/>
            <person name="Detter J.C."/>
            <person name="Han C."/>
            <person name="Tapia R."/>
            <person name="Land M."/>
            <person name="Hauser L."/>
            <person name="Kyrpides N."/>
            <person name="Ivanova N."/>
            <person name="Mikhailova N."/>
            <person name="Haggblom M."/>
            <person name="Rauschenbach I."/>
            <person name="Bini E."/>
            <person name="Woyke T."/>
        </authorList>
    </citation>
    <scope>NUCLEOTIDE SEQUENCE [LARGE SCALE GENOMIC DNA]</scope>
    <source>
        <strain evidence="4">ATCC BAA-1389 / DSM 22839 / S5</strain>
    </source>
</reference>
<keyword evidence="4" id="KW-1185">Reference proteome</keyword>
<dbReference type="InterPro" id="IPR029052">
    <property type="entry name" value="Metallo-depent_PP-like"/>
</dbReference>
<dbReference type="KEGG" id="din:Selin_2126"/>
<dbReference type="Proteomes" id="UP000002572">
    <property type="component" value="Chromosome"/>
</dbReference>
<feature type="active site" description="Proton donor" evidence="1">
    <location>
        <position position="68"/>
    </location>
</feature>
<feature type="binding site" evidence="2">
    <location>
        <position position="39"/>
    </location>
    <ligand>
        <name>Fe cation</name>
        <dbReference type="ChEBI" id="CHEBI:24875"/>
        <label>2</label>
    </ligand>
</feature>
<dbReference type="STRING" id="653733.Selin_2126"/>
<dbReference type="Gene3D" id="3.60.21.10">
    <property type="match status" value="1"/>
</dbReference>
<protein>
    <submittedName>
        <fullName evidence="3">Metallophosphoesterase</fullName>
    </submittedName>
</protein>
<feature type="binding site" evidence="2">
    <location>
        <position position="8"/>
    </location>
    <ligand>
        <name>Fe cation</name>
        <dbReference type="ChEBI" id="CHEBI:24875"/>
        <label>1</label>
    </ligand>
</feature>
<dbReference type="RefSeq" id="WP_013506725.1">
    <property type="nucleotide sequence ID" value="NC_014836.1"/>
</dbReference>
<dbReference type="EMBL" id="CP002432">
    <property type="protein sequence ID" value="ADU66846.1"/>
    <property type="molecule type" value="Genomic_DNA"/>
</dbReference>